<evidence type="ECO:0000313" key="4">
    <source>
        <dbReference type="Proteomes" id="UP000741360"/>
    </source>
</evidence>
<comment type="caution">
    <text evidence="3">The sequence shown here is derived from an EMBL/GenBank/DDBJ whole genome shotgun (WGS) entry which is preliminary data.</text>
</comment>
<name>A0A932LZN3_UNCTE</name>
<dbReference type="SUPFAM" id="SSF52172">
    <property type="entry name" value="CheY-like"/>
    <property type="match status" value="1"/>
</dbReference>
<dbReference type="GO" id="GO:0000160">
    <property type="term" value="P:phosphorelay signal transduction system"/>
    <property type="evidence" value="ECO:0007669"/>
    <property type="project" value="InterPro"/>
</dbReference>
<comment type="caution">
    <text evidence="1">Lacks conserved residue(s) required for the propagation of feature annotation.</text>
</comment>
<dbReference type="EMBL" id="JACPSX010000086">
    <property type="protein sequence ID" value="MBI3014333.1"/>
    <property type="molecule type" value="Genomic_DNA"/>
</dbReference>
<proteinExistence type="predicted"/>
<dbReference type="AlphaFoldDB" id="A0A932LZN3"/>
<dbReference type="InterPro" id="IPR001789">
    <property type="entry name" value="Sig_transdc_resp-reg_receiver"/>
</dbReference>
<feature type="domain" description="Response regulatory" evidence="2">
    <location>
        <begin position="26"/>
        <end position="143"/>
    </location>
</feature>
<reference evidence="3" key="1">
    <citation type="submission" date="2020-07" db="EMBL/GenBank/DDBJ databases">
        <title>Huge and variable diversity of episymbiotic CPR bacteria and DPANN archaea in groundwater ecosystems.</title>
        <authorList>
            <person name="He C.Y."/>
            <person name="Keren R."/>
            <person name="Whittaker M."/>
            <person name="Farag I.F."/>
            <person name="Doudna J."/>
            <person name="Cate J.H.D."/>
            <person name="Banfield J.F."/>
        </authorList>
    </citation>
    <scope>NUCLEOTIDE SEQUENCE</scope>
    <source>
        <strain evidence="3">NC_groundwater_717_Ag_S-0.2um_59_8</strain>
    </source>
</reference>
<dbReference type="SMART" id="SM00448">
    <property type="entry name" value="REC"/>
    <property type="match status" value="1"/>
</dbReference>
<gene>
    <name evidence="3" type="ORF">HYY65_04550</name>
</gene>
<organism evidence="3 4">
    <name type="scientific">Tectimicrobiota bacterium</name>
    <dbReference type="NCBI Taxonomy" id="2528274"/>
    <lineage>
        <taxon>Bacteria</taxon>
        <taxon>Pseudomonadati</taxon>
        <taxon>Nitrospinota/Tectimicrobiota group</taxon>
        <taxon>Candidatus Tectimicrobiota</taxon>
    </lineage>
</organism>
<dbReference type="InterPro" id="IPR011006">
    <property type="entry name" value="CheY-like_superfamily"/>
</dbReference>
<accession>A0A932LZN3</accession>
<protein>
    <submittedName>
        <fullName evidence="3">Response regulator</fullName>
    </submittedName>
</protein>
<dbReference type="Pfam" id="PF00072">
    <property type="entry name" value="Response_reg"/>
    <property type="match status" value="1"/>
</dbReference>
<dbReference type="Proteomes" id="UP000741360">
    <property type="component" value="Unassembled WGS sequence"/>
</dbReference>
<dbReference type="PROSITE" id="PS50110">
    <property type="entry name" value="RESPONSE_REGULATORY"/>
    <property type="match status" value="1"/>
</dbReference>
<evidence type="ECO:0000313" key="3">
    <source>
        <dbReference type="EMBL" id="MBI3014333.1"/>
    </source>
</evidence>
<dbReference type="Gene3D" id="3.40.50.2300">
    <property type="match status" value="1"/>
</dbReference>
<evidence type="ECO:0000259" key="2">
    <source>
        <dbReference type="PROSITE" id="PS50110"/>
    </source>
</evidence>
<evidence type="ECO:0000256" key="1">
    <source>
        <dbReference type="PROSITE-ProRule" id="PRU00169"/>
    </source>
</evidence>
<sequence length="150" mass="16810">MGNGSLAWIGSNQTDDSIARRSKQVRFLVIHENAPVRKLIKSILRNMGFPTVLEESVAGNFLDTLVKEKVHVLICSGGDPHEQDWDWVKALRAQEHTQKTGVIIISSLTEKDVILDAVRAGVDDYIVMPFSALVFEERIDTLLQKKQLIS</sequence>